<proteinExistence type="predicted"/>
<name>A0A4Y5YPD1_9MICO</name>
<dbReference type="AlphaFoldDB" id="A0A4Y5YPD1"/>
<accession>A0A4Y5YPD1</accession>
<evidence type="ECO:0008006" key="4">
    <source>
        <dbReference type="Google" id="ProtNLM"/>
    </source>
</evidence>
<keyword evidence="1" id="KW-0812">Transmembrane</keyword>
<reference evidence="2 3" key="1">
    <citation type="submission" date="2019-06" db="EMBL/GenBank/DDBJ databases">
        <title>Complete genome of Microbacterium foliorum M2.</title>
        <authorList>
            <person name="Cao G."/>
        </authorList>
    </citation>
    <scope>NUCLEOTIDE SEQUENCE [LARGE SCALE GENOMIC DNA]</scope>
    <source>
        <strain evidence="2 3">M2</strain>
    </source>
</reference>
<keyword evidence="1" id="KW-0472">Membrane</keyword>
<organism evidence="2 3">
    <name type="scientific">Microbacterium foliorum</name>
    <dbReference type="NCBI Taxonomy" id="104336"/>
    <lineage>
        <taxon>Bacteria</taxon>
        <taxon>Bacillati</taxon>
        <taxon>Actinomycetota</taxon>
        <taxon>Actinomycetes</taxon>
        <taxon>Micrococcales</taxon>
        <taxon>Microbacteriaceae</taxon>
        <taxon>Microbacterium</taxon>
    </lineage>
</organism>
<dbReference type="OrthoDB" id="25997at2"/>
<dbReference type="Proteomes" id="UP000316125">
    <property type="component" value="Chromosome"/>
</dbReference>
<gene>
    <name evidence="2" type="ORF">FIV50_07065</name>
</gene>
<evidence type="ECO:0000313" key="2">
    <source>
        <dbReference type="EMBL" id="QDE34567.1"/>
    </source>
</evidence>
<feature type="transmembrane region" description="Helical" evidence="1">
    <location>
        <begin position="78"/>
        <end position="101"/>
    </location>
</feature>
<evidence type="ECO:0000256" key="1">
    <source>
        <dbReference type="SAM" id="Phobius"/>
    </source>
</evidence>
<feature type="transmembrane region" description="Helical" evidence="1">
    <location>
        <begin position="113"/>
        <end position="133"/>
    </location>
</feature>
<dbReference type="EMBL" id="CP041040">
    <property type="protein sequence ID" value="QDE34567.1"/>
    <property type="molecule type" value="Genomic_DNA"/>
</dbReference>
<protein>
    <recommendedName>
        <fullName evidence="4">DNA uptake lipoprotein</fullName>
    </recommendedName>
</protein>
<evidence type="ECO:0000313" key="3">
    <source>
        <dbReference type="Proteomes" id="UP000316125"/>
    </source>
</evidence>
<feature type="transmembrane region" description="Helical" evidence="1">
    <location>
        <begin position="50"/>
        <end position="71"/>
    </location>
</feature>
<keyword evidence="1" id="KW-1133">Transmembrane helix</keyword>
<sequence length="152" mass="16600">MEDAMSTSVPTSRMSGIGRVLVIVYAVMALAATGRSFVQIFRQFDEAPLAYSLSALAAVVYILATLALVLASRRGWYAVAWVAIVFELAGVLAVGALSIFFPELFPHDTVWSMFGRGYLFIPLVLPVFGIWWLRTHGPIREAQPALHAEANA</sequence>
<feature type="transmembrane region" description="Helical" evidence="1">
    <location>
        <begin position="20"/>
        <end position="38"/>
    </location>
</feature>